<sequence length="356" mass="41108">MKRLRIFFVISVLLAACQATFAQQQIEIMVLGTSHDNPAKDSLEYQKVQARLLAFNPDFVAGEYVLRGDYMKLSPDSYRRTYSDKIIAYIDQRNPGLKYNAKDVKKAEMALKKSANFHKIRIDLALQYIRNYDFANAAYQVFLLEKYYKPFFGKEELSYYNTHLGTTDSLKKIGLFRETSEYTTIIFPMLKKQNLDVLYAMDCQTYDLEWSKAWDMVARVYPYIPRIAKLDPKSEEGRVKKRIDSTYKALEAEAAKSGLTGYALLNTETSGRYHDLENFYGGPSMLGFSKAYPDDLVKEMLKYWMLRNEGMASNAITQIRQQGAKRAIIVAGAGHQKWLSDLLRKEKDVKLVNYND</sequence>
<dbReference type="Pfam" id="PF18950">
    <property type="entry name" value="DUF5694"/>
    <property type="match status" value="1"/>
</dbReference>
<dbReference type="RefSeq" id="WP_133553710.1">
    <property type="nucleotide sequence ID" value="NZ_SNWM01000002.1"/>
</dbReference>
<dbReference type="OrthoDB" id="920340at2"/>
<gene>
    <name evidence="2" type="ORF">CLV32_1363</name>
</gene>
<reference evidence="2 3" key="1">
    <citation type="submission" date="2019-03" db="EMBL/GenBank/DDBJ databases">
        <title>Genomic Encyclopedia of Archaeal and Bacterial Type Strains, Phase II (KMG-II): from individual species to whole genera.</title>
        <authorList>
            <person name="Goeker M."/>
        </authorList>
    </citation>
    <scope>NUCLEOTIDE SEQUENCE [LARGE SCALE GENOMIC DNA]</scope>
    <source>
        <strain evidence="2 3">DSM 19034</strain>
    </source>
</reference>
<evidence type="ECO:0000313" key="2">
    <source>
        <dbReference type="EMBL" id="TDO22390.1"/>
    </source>
</evidence>
<accession>A0A4R6IK15</accession>
<feature type="chain" id="PRO_5020501723" description="TraB family protein" evidence="1">
    <location>
        <begin position="23"/>
        <end position="356"/>
    </location>
</feature>
<dbReference type="AlphaFoldDB" id="A0A4R6IK15"/>
<evidence type="ECO:0000256" key="1">
    <source>
        <dbReference type="SAM" id="SignalP"/>
    </source>
</evidence>
<evidence type="ECO:0008006" key="4">
    <source>
        <dbReference type="Google" id="ProtNLM"/>
    </source>
</evidence>
<protein>
    <recommendedName>
        <fullName evidence="4">TraB family protein</fullName>
    </recommendedName>
</protein>
<feature type="signal peptide" evidence="1">
    <location>
        <begin position="1"/>
        <end position="22"/>
    </location>
</feature>
<comment type="caution">
    <text evidence="2">The sequence shown here is derived from an EMBL/GenBank/DDBJ whole genome shotgun (WGS) entry which is preliminary data.</text>
</comment>
<proteinExistence type="predicted"/>
<evidence type="ECO:0000313" key="3">
    <source>
        <dbReference type="Proteomes" id="UP000295499"/>
    </source>
</evidence>
<dbReference type="InterPro" id="IPR043749">
    <property type="entry name" value="DUF5694"/>
</dbReference>
<name>A0A4R6IK15_9SPHI</name>
<dbReference type="Proteomes" id="UP000295499">
    <property type="component" value="Unassembled WGS sequence"/>
</dbReference>
<dbReference type="PROSITE" id="PS51257">
    <property type="entry name" value="PROKAR_LIPOPROTEIN"/>
    <property type="match status" value="1"/>
</dbReference>
<keyword evidence="1" id="KW-0732">Signal</keyword>
<dbReference type="EMBL" id="SNWM01000002">
    <property type="protein sequence ID" value="TDO22390.1"/>
    <property type="molecule type" value="Genomic_DNA"/>
</dbReference>
<keyword evidence="3" id="KW-1185">Reference proteome</keyword>
<organism evidence="2 3">
    <name type="scientific">Pedobacter duraquae</name>
    <dbReference type="NCBI Taxonomy" id="425511"/>
    <lineage>
        <taxon>Bacteria</taxon>
        <taxon>Pseudomonadati</taxon>
        <taxon>Bacteroidota</taxon>
        <taxon>Sphingobacteriia</taxon>
        <taxon>Sphingobacteriales</taxon>
        <taxon>Sphingobacteriaceae</taxon>
        <taxon>Pedobacter</taxon>
    </lineage>
</organism>